<dbReference type="Pfam" id="PF20367">
    <property type="entry name" value="DUF6662"/>
    <property type="match status" value="2"/>
</dbReference>
<name>A0ABS0BXI0_9GAMM</name>
<gene>
    <name evidence="2" type="ORF">H8792_000300</name>
</gene>
<organism evidence="2 3">
    <name type="scientific">Thiomicrorhabdus heinhorstiae</name>
    <dbReference type="NCBI Taxonomy" id="2748010"/>
    <lineage>
        <taxon>Bacteria</taxon>
        <taxon>Pseudomonadati</taxon>
        <taxon>Pseudomonadota</taxon>
        <taxon>Gammaproteobacteria</taxon>
        <taxon>Thiotrichales</taxon>
        <taxon>Piscirickettsiaceae</taxon>
        <taxon>Thiomicrorhabdus</taxon>
    </lineage>
</organism>
<evidence type="ECO:0000256" key="1">
    <source>
        <dbReference type="SAM" id="SignalP"/>
    </source>
</evidence>
<dbReference type="EMBL" id="JACBGI020000001">
    <property type="protein sequence ID" value="MBF6056777.1"/>
    <property type="molecule type" value="Genomic_DNA"/>
</dbReference>
<sequence length="300" mass="33290">MMKNKLTAGLVSAALCATLGFASTAVQADENLLGYTAGAETLPQGAKEAYLWITHHGDKRRGDYQAQSVRAEYEYGLTNRTSIAAYLNAYRLDYDCGVGCAGPLSDPEISGSQQSFDLSGVSAEIKHMLLSPYADGLGVALYGELTYDTVDSLTGEKGQGWELETKLILQKPYLDGQLQWLTNLELEVESWKADGQKSTEMAIAPRLRSGVSYRFAPKWYIGAEGWVDQEMLDPTDGTWTFDHWDAFAGPSIHYGSKDWWFTLTYAQQIVGTDESDDNRNGLHLADHESYETRLKIGYNF</sequence>
<feature type="signal peptide" evidence="1">
    <location>
        <begin position="1"/>
        <end position="28"/>
    </location>
</feature>
<protein>
    <submittedName>
        <fullName evidence="2">Uncharacterized protein</fullName>
    </submittedName>
</protein>
<feature type="chain" id="PRO_5046974669" evidence="1">
    <location>
        <begin position="29"/>
        <end position="300"/>
    </location>
</feature>
<dbReference type="Proteomes" id="UP001193680">
    <property type="component" value="Unassembled WGS sequence"/>
</dbReference>
<evidence type="ECO:0000313" key="3">
    <source>
        <dbReference type="Proteomes" id="UP001193680"/>
    </source>
</evidence>
<reference evidence="2 3" key="2">
    <citation type="submission" date="2020-11" db="EMBL/GenBank/DDBJ databases">
        <title>Sulfur oxidizing isolate from Hospital Hole Sinkhole.</title>
        <authorList>
            <person name="Scott K.M."/>
        </authorList>
    </citation>
    <scope>NUCLEOTIDE SEQUENCE [LARGE SCALE GENOMIC DNA]</scope>
    <source>
        <strain evidence="2 3">HH1</strain>
    </source>
</reference>
<proteinExistence type="predicted"/>
<dbReference type="InterPro" id="IPR046603">
    <property type="entry name" value="DUF6662"/>
</dbReference>
<accession>A0ABS0BXI0</accession>
<comment type="caution">
    <text evidence="2">The sequence shown here is derived from an EMBL/GenBank/DDBJ whole genome shotgun (WGS) entry which is preliminary data.</text>
</comment>
<dbReference type="RefSeq" id="WP_194947144.1">
    <property type="nucleotide sequence ID" value="NZ_JACBGI020000001.1"/>
</dbReference>
<evidence type="ECO:0000313" key="2">
    <source>
        <dbReference type="EMBL" id="MBF6056777.1"/>
    </source>
</evidence>
<reference evidence="2 3" key="1">
    <citation type="submission" date="2020-06" db="EMBL/GenBank/DDBJ databases">
        <authorList>
            <person name="Scott K."/>
        </authorList>
    </citation>
    <scope>NUCLEOTIDE SEQUENCE [LARGE SCALE GENOMIC DNA]</scope>
    <source>
        <strain evidence="2 3">HH1</strain>
    </source>
</reference>
<keyword evidence="1" id="KW-0732">Signal</keyword>
<keyword evidence="3" id="KW-1185">Reference proteome</keyword>